<comment type="similarity">
    <text evidence="2 11">Belongs to the MscL family.</text>
</comment>
<dbReference type="HAMAP" id="MF_00115">
    <property type="entry name" value="MscL"/>
    <property type="match status" value="1"/>
</dbReference>
<comment type="subcellular location">
    <subcellularLocation>
        <location evidence="11">Cell inner membrane</location>
        <topology evidence="11">Multi-pass membrane protein</topology>
    </subcellularLocation>
    <subcellularLocation>
        <location evidence="1">Cell membrane</location>
        <topology evidence="1">Multi-pass membrane protein</topology>
    </subcellularLocation>
</comment>
<comment type="subunit">
    <text evidence="3 11">Homopentamer.</text>
</comment>
<evidence type="ECO:0000313" key="13">
    <source>
        <dbReference type="Proteomes" id="UP000184000"/>
    </source>
</evidence>
<dbReference type="Gene3D" id="1.10.1200.120">
    <property type="entry name" value="Large-conductance mechanosensitive channel, MscL, domain 1"/>
    <property type="match status" value="1"/>
</dbReference>
<dbReference type="GeneID" id="98636938"/>
<evidence type="ECO:0000256" key="1">
    <source>
        <dbReference type="ARBA" id="ARBA00004651"/>
    </source>
</evidence>
<evidence type="ECO:0000256" key="6">
    <source>
        <dbReference type="ARBA" id="ARBA00022692"/>
    </source>
</evidence>
<dbReference type="GO" id="GO:0005886">
    <property type="term" value="C:plasma membrane"/>
    <property type="evidence" value="ECO:0007669"/>
    <property type="project" value="UniProtKB-SubCell"/>
</dbReference>
<evidence type="ECO:0000313" key="12">
    <source>
        <dbReference type="EMBL" id="SHH12661.1"/>
    </source>
</evidence>
<dbReference type="NCBIfam" id="TIGR00220">
    <property type="entry name" value="mscL"/>
    <property type="match status" value="1"/>
</dbReference>
<keyword evidence="6 11" id="KW-0812">Transmembrane</keyword>
<gene>
    <name evidence="11" type="primary">mscL</name>
    <name evidence="12" type="ORF">SAMN02744645_2586</name>
</gene>
<dbReference type="PROSITE" id="PS01327">
    <property type="entry name" value="MSCL"/>
    <property type="match status" value="1"/>
</dbReference>
<evidence type="ECO:0000256" key="11">
    <source>
        <dbReference type="HAMAP-Rule" id="MF_00115"/>
    </source>
</evidence>
<dbReference type="PRINTS" id="PR01264">
    <property type="entry name" value="MECHCHANNEL"/>
</dbReference>
<keyword evidence="7 11" id="KW-1133">Transmembrane helix</keyword>
<evidence type="ECO:0000256" key="3">
    <source>
        <dbReference type="ARBA" id="ARBA00011255"/>
    </source>
</evidence>
<dbReference type="AlphaFoldDB" id="A0A1M5QFN3"/>
<organism evidence="12 13">
    <name type="scientific">Stutzerimonas xanthomarina DSM 18231</name>
    <dbReference type="NCBI Taxonomy" id="1403346"/>
    <lineage>
        <taxon>Bacteria</taxon>
        <taxon>Pseudomonadati</taxon>
        <taxon>Pseudomonadota</taxon>
        <taxon>Gammaproteobacteria</taxon>
        <taxon>Pseudomonadales</taxon>
        <taxon>Pseudomonadaceae</taxon>
        <taxon>Stutzerimonas</taxon>
    </lineage>
</organism>
<dbReference type="EMBL" id="FQXA01000004">
    <property type="protein sequence ID" value="SHH12661.1"/>
    <property type="molecule type" value="Genomic_DNA"/>
</dbReference>
<dbReference type="InterPro" id="IPR019823">
    <property type="entry name" value="Mechanosensitive_channel_CS"/>
</dbReference>
<accession>A0A1M5QFN3</accession>
<evidence type="ECO:0000256" key="4">
    <source>
        <dbReference type="ARBA" id="ARBA00022448"/>
    </source>
</evidence>
<dbReference type="PANTHER" id="PTHR30266">
    <property type="entry name" value="MECHANOSENSITIVE CHANNEL MSCL"/>
    <property type="match status" value="1"/>
</dbReference>
<protein>
    <recommendedName>
        <fullName evidence="11">Large-conductance mechanosensitive channel</fullName>
    </recommendedName>
</protein>
<dbReference type="NCBIfam" id="NF001843">
    <property type="entry name" value="PRK00567.1-4"/>
    <property type="match status" value="1"/>
</dbReference>
<feature type="transmembrane region" description="Helical" evidence="11">
    <location>
        <begin position="20"/>
        <end position="38"/>
    </location>
</feature>
<comment type="function">
    <text evidence="11">Channel that opens in response to stretch forces in the membrane lipid bilayer. May participate in the regulation of osmotic pressure changes within the cell.</text>
</comment>
<evidence type="ECO:0000256" key="8">
    <source>
        <dbReference type="ARBA" id="ARBA00023065"/>
    </source>
</evidence>
<evidence type="ECO:0000256" key="9">
    <source>
        <dbReference type="ARBA" id="ARBA00023136"/>
    </source>
</evidence>
<dbReference type="InterPro" id="IPR001185">
    <property type="entry name" value="MS_channel"/>
</dbReference>
<proteinExistence type="inferred from homology"/>
<dbReference type="InterPro" id="IPR036019">
    <property type="entry name" value="MscL_channel"/>
</dbReference>
<sequence length="138" mass="14621">MGMINEFKAFAVRGNVIDMAVGIIVGAAFTKIVSSFVADVVTPPLGLLIGGVDFSDLSVVLKQAVGDTPAVTLSYGSFLQTVFDFIIVAFAIFLAVKGINSLKRKEAEAPSAPPAPSKEEVLLTEIRDALRAQNRPQI</sequence>
<evidence type="ECO:0000256" key="2">
    <source>
        <dbReference type="ARBA" id="ARBA00007254"/>
    </source>
</evidence>
<dbReference type="RefSeq" id="WP_073301149.1">
    <property type="nucleotide sequence ID" value="NZ_FQXA01000004.1"/>
</dbReference>
<dbReference type="Pfam" id="PF01741">
    <property type="entry name" value="MscL"/>
    <property type="match status" value="1"/>
</dbReference>
<keyword evidence="10 11" id="KW-0407">Ion channel</keyword>
<feature type="transmembrane region" description="Helical" evidence="11">
    <location>
        <begin position="78"/>
        <end position="96"/>
    </location>
</feature>
<dbReference type="PANTHER" id="PTHR30266:SF2">
    <property type="entry name" value="LARGE-CONDUCTANCE MECHANOSENSITIVE CHANNEL"/>
    <property type="match status" value="1"/>
</dbReference>
<keyword evidence="4 11" id="KW-0813">Transport</keyword>
<dbReference type="SUPFAM" id="SSF81330">
    <property type="entry name" value="Gated mechanosensitive channel"/>
    <property type="match status" value="1"/>
</dbReference>
<keyword evidence="8 11" id="KW-0406">Ion transport</keyword>
<evidence type="ECO:0000256" key="5">
    <source>
        <dbReference type="ARBA" id="ARBA00022475"/>
    </source>
</evidence>
<evidence type="ECO:0000256" key="10">
    <source>
        <dbReference type="ARBA" id="ARBA00023303"/>
    </source>
</evidence>
<name>A0A1M5QFN3_9GAMM</name>
<dbReference type="InterPro" id="IPR037673">
    <property type="entry name" value="MSC/AndL"/>
</dbReference>
<evidence type="ECO:0000256" key="7">
    <source>
        <dbReference type="ARBA" id="ARBA00022989"/>
    </source>
</evidence>
<dbReference type="FunFam" id="1.10.1200.120:FF:000001">
    <property type="entry name" value="Large-conductance mechanosensitive channel"/>
    <property type="match status" value="1"/>
</dbReference>
<dbReference type="Proteomes" id="UP000184000">
    <property type="component" value="Unassembled WGS sequence"/>
</dbReference>
<keyword evidence="5 11" id="KW-1003">Cell membrane</keyword>
<dbReference type="GO" id="GO:0008381">
    <property type="term" value="F:mechanosensitive monoatomic ion channel activity"/>
    <property type="evidence" value="ECO:0007669"/>
    <property type="project" value="UniProtKB-UniRule"/>
</dbReference>
<keyword evidence="9 11" id="KW-0472">Membrane</keyword>
<reference evidence="12 13" key="1">
    <citation type="submission" date="2016-11" db="EMBL/GenBank/DDBJ databases">
        <authorList>
            <person name="Jaros S."/>
            <person name="Januszkiewicz K."/>
            <person name="Wedrychowicz H."/>
        </authorList>
    </citation>
    <scope>NUCLEOTIDE SEQUENCE [LARGE SCALE GENOMIC DNA]</scope>
    <source>
        <strain evidence="12 13">DSM 18231</strain>
    </source>
</reference>
<keyword evidence="11" id="KW-0997">Cell inner membrane</keyword>